<feature type="domain" description="Sulfatase N-terminal" evidence="6">
    <location>
        <begin position="30"/>
        <end position="388"/>
    </location>
</feature>
<dbReference type="Gene3D" id="3.40.720.10">
    <property type="entry name" value="Alkaline Phosphatase, subunit A"/>
    <property type="match status" value="1"/>
</dbReference>
<name>A0A934RL73_9BACT</name>
<reference evidence="7" key="1">
    <citation type="submission" date="2021-01" db="EMBL/GenBank/DDBJ databases">
        <title>Modified the classification status of verrucomicrobia.</title>
        <authorList>
            <person name="Feng X."/>
        </authorList>
    </citation>
    <scope>NUCLEOTIDE SEQUENCE</scope>
    <source>
        <strain evidence="7">KCTC 12986</strain>
    </source>
</reference>
<dbReference type="InterPro" id="IPR024607">
    <property type="entry name" value="Sulfatase_CS"/>
</dbReference>
<dbReference type="SUPFAM" id="SSF53649">
    <property type="entry name" value="Alkaline phosphatase-like"/>
    <property type="match status" value="1"/>
</dbReference>
<dbReference type="InterPro" id="IPR017850">
    <property type="entry name" value="Alkaline_phosphatase_core_sf"/>
</dbReference>
<keyword evidence="8" id="KW-1185">Reference proteome</keyword>
<dbReference type="Gene3D" id="3.30.1120.10">
    <property type="match status" value="1"/>
</dbReference>
<evidence type="ECO:0000256" key="5">
    <source>
        <dbReference type="SAM" id="SignalP"/>
    </source>
</evidence>
<evidence type="ECO:0000256" key="2">
    <source>
        <dbReference type="ARBA" id="ARBA00022723"/>
    </source>
</evidence>
<dbReference type="CDD" id="cd16143">
    <property type="entry name" value="ARS_like"/>
    <property type="match status" value="1"/>
</dbReference>
<dbReference type="GO" id="GO:0004065">
    <property type="term" value="F:arylsulfatase activity"/>
    <property type="evidence" value="ECO:0007669"/>
    <property type="project" value="TreeGrafter"/>
</dbReference>
<evidence type="ECO:0000259" key="6">
    <source>
        <dbReference type="Pfam" id="PF00884"/>
    </source>
</evidence>
<comment type="similarity">
    <text evidence="1">Belongs to the sulfatase family.</text>
</comment>
<dbReference type="InterPro" id="IPR050738">
    <property type="entry name" value="Sulfatase"/>
</dbReference>
<dbReference type="InterPro" id="IPR000917">
    <property type="entry name" value="Sulfatase_N"/>
</dbReference>
<feature type="chain" id="PRO_5038011859" evidence="5">
    <location>
        <begin position="23"/>
        <end position="521"/>
    </location>
</feature>
<dbReference type="PROSITE" id="PS00149">
    <property type="entry name" value="SULFATASE_2"/>
    <property type="match status" value="1"/>
</dbReference>
<dbReference type="PANTHER" id="PTHR42693:SF53">
    <property type="entry name" value="ENDO-4-O-SULFATASE"/>
    <property type="match status" value="1"/>
</dbReference>
<keyword evidence="2" id="KW-0479">Metal-binding</keyword>
<evidence type="ECO:0000313" key="8">
    <source>
        <dbReference type="Proteomes" id="UP000604083"/>
    </source>
</evidence>
<keyword evidence="4" id="KW-0106">Calcium</keyword>
<evidence type="ECO:0000256" key="1">
    <source>
        <dbReference type="ARBA" id="ARBA00008779"/>
    </source>
</evidence>
<dbReference type="PANTHER" id="PTHR42693">
    <property type="entry name" value="ARYLSULFATASE FAMILY MEMBER"/>
    <property type="match status" value="1"/>
</dbReference>
<comment type="caution">
    <text evidence="7">The sequence shown here is derived from an EMBL/GenBank/DDBJ whole genome shotgun (WGS) entry which is preliminary data.</text>
</comment>
<dbReference type="PROSITE" id="PS00523">
    <property type="entry name" value="SULFATASE_1"/>
    <property type="match status" value="1"/>
</dbReference>
<dbReference type="Proteomes" id="UP000604083">
    <property type="component" value="Unassembled WGS sequence"/>
</dbReference>
<feature type="signal peptide" evidence="5">
    <location>
        <begin position="1"/>
        <end position="22"/>
    </location>
</feature>
<organism evidence="7 8">
    <name type="scientific">Roseibacillus ishigakijimensis</name>
    <dbReference type="NCBI Taxonomy" id="454146"/>
    <lineage>
        <taxon>Bacteria</taxon>
        <taxon>Pseudomonadati</taxon>
        <taxon>Verrucomicrobiota</taxon>
        <taxon>Verrucomicrobiia</taxon>
        <taxon>Verrucomicrobiales</taxon>
        <taxon>Verrucomicrobiaceae</taxon>
        <taxon>Roseibacillus</taxon>
    </lineage>
</organism>
<evidence type="ECO:0000256" key="3">
    <source>
        <dbReference type="ARBA" id="ARBA00022801"/>
    </source>
</evidence>
<evidence type="ECO:0000313" key="7">
    <source>
        <dbReference type="EMBL" id="MBK1833444.1"/>
    </source>
</evidence>
<keyword evidence="5" id="KW-0732">Signal</keyword>
<accession>A0A934RL73</accession>
<gene>
    <name evidence="7" type="ORF">JIN78_05155</name>
</gene>
<dbReference type="Pfam" id="PF00884">
    <property type="entry name" value="Sulfatase"/>
    <property type="match status" value="1"/>
</dbReference>
<sequence length="521" mass="58379">MSIRSVPCLLLLCLFTSIPSQAEDSPPALPNIILIYTDDQGYGDLGANNPEAKFATPHLDRLAAEGLNFTDAHSPDAVCTPSRYGLLTGRYCWRTRLKRNVLGADEPALIPADRLTLASLLRQRGYATAMVGKWHLGMDIPGQNGARDFAEPIRDMPLDNGFDYFYGLPASLNFGYLAWIEGRHTAQPPTLFTRKKPNKLPGVFSDYRITPPYDLSEGLEVAPDFDDLLCLTRFTEKALAWMQLQLAQKEEEKPFFLYLPYTSPHKPVIPRRNFRGQSQAGAYGDFMMETDHHIGTILSFLEQEKISDNTLLIVSSDNGPETTYRKRVATYGHDSAGPFRGGKRDVYEGGHRVPFLMRWPAGISNPGRICDEPICQTDLLATLAELVGSELDAHSGEDSVSFFHLLKNEESRQAQAPLVHHGFDGQFAIRLGDWKLLLPHGKKREELYHLAQDPEEKHNLAPGHPERVLAMKQKLTEIVTNGRSTPGPRVPNDTGYWDDLTWISESAYLQEEDQLKQAPLP</sequence>
<dbReference type="AlphaFoldDB" id="A0A934RL73"/>
<evidence type="ECO:0000256" key="4">
    <source>
        <dbReference type="ARBA" id="ARBA00022837"/>
    </source>
</evidence>
<protein>
    <submittedName>
        <fullName evidence="7">Arylsulfatase</fullName>
    </submittedName>
</protein>
<proteinExistence type="inferred from homology"/>
<keyword evidence="3" id="KW-0378">Hydrolase</keyword>
<dbReference type="EMBL" id="JAENIO010000009">
    <property type="protein sequence ID" value="MBK1833444.1"/>
    <property type="molecule type" value="Genomic_DNA"/>
</dbReference>
<dbReference type="GO" id="GO:0046872">
    <property type="term" value="F:metal ion binding"/>
    <property type="evidence" value="ECO:0007669"/>
    <property type="project" value="UniProtKB-KW"/>
</dbReference>